<name>K0NC51_DESTT</name>
<dbReference type="EMBL" id="FO203503">
    <property type="protein sequence ID" value="CCK78185.1"/>
    <property type="molecule type" value="Genomic_DNA"/>
</dbReference>
<organism evidence="1 2">
    <name type="scientific">Desulfobacula toluolica (strain DSM 7467 / Tol2)</name>
    <dbReference type="NCBI Taxonomy" id="651182"/>
    <lineage>
        <taxon>Bacteria</taxon>
        <taxon>Pseudomonadati</taxon>
        <taxon>Thermodesulfobacteriota</taxon>
        <taxon>Desulfobacteria</taxon>
        <taxon>Desulfobacterales</taxon>
        <taxon>Desulfobacteraceae</taxon>
        <taxon>Desulfobacula</taxon>
    </lineage>
</organism>
<dbReference type="HOGENOM" id="CLU_1159625_0_0_7"/>
<gene>
    <name evidence="1" type="ordered locus">TOL2_C00150</name>
</gene>
<accession>K0NC51</accession>
<proteinExistence type="predicted"/>
<dbReference type="Proteomes" id="UP000007347">
    <property type="component" value="Chromosome"/>
</dbReference>
<protein>
    <submittedName>
        <fullName evidence="1">Uncharacterized protein</fullName>
    </submittedName>
</protein>
<dbReference type="AlphaFoldDB" id="K0NC51"/>
<keyword evidence="2" id="KW-1185">Reference proteome</keyword>
<evidence type="ECO:0000313" key="2">
    <source>
        <dbReference type="Proteomes" id="UP000007347"/>
    </source>
</evidence>
<reference evidence="1 2" key="1">
    <citation type="journal article" date="2013" name="Environ. Microbiol.">
        <title>Complete genome, catabolic sub-proteomes and key-metabolites of Desulfobacula toluolica Tol2, a marine, aromatic compound-degrading, sulfate-reducing bacterium.</title>
        <authorList>
            <person name="Wohlbrand L."/>
            <person name="Jacob J.H."/>
            <person name="Kube M."/>
            <person name="Mussmann M."/>
            <person name="Jarling R."/>
            <person name="Beck A."/>
            <person name="Amann R."/>
            <person name="Wilkes H."/>
            <person name="Reinhardt R."/>
            <person name="Rabus R."/>
        </authorList>
    </citation>
    <scope>NUCLEOTIDE SEQUENCE [LARGE SCALE GENOMIC DNA]</scope>
    <source>
        <strain evidence="2">DSM 7467 / Tol2</strain>
    </source>
</reference>
<sequence>MQSFIHSKPFNLNSKNQGEKMSDNRFFNRAVWKQKAMAFVVRSHRHLWGKNNEDPQAFLFTHGLKNQFIKDALIGWNKFGQTRSIKNWGIETNLKKDEKLFLASGIVIPFIVKKELKSIFIHPYDESQDNKTTIIPGSVTPTMVLGEKKEKVAVIQNIFDGLFLFQELKDTCCIIIHPDPKFVLDLHLNAMLKNADTVLILSSEKKEFTEKKSLFPDVQDHCFYAYQSQDEAKEHCLKN</sequence>
<evidence type="ECO:0000313" key="1">
    <source>
        <dbReference type="EMBL" id="CCK78185.1"/>
    </source>
</evidence>
<dbReference type="KEGG" id="dto:TOL2_C00150"/>